<reference evidence="2 3" key="1">
    <citation type="submission" date="2024-11" db="EMBL/GenBank/DDBJ databases">
        <title>A near-complete genome assembly of Cinchona calisaya.</title>
        <authorList>
            <person name="Lian D.C."/>
            <person name="Zhao X.W."/>
            <person name="Wei L."/>
        </authorList>
    </citation>
    <scope>NUCLEOTIDE SEQUENCE [LARGE SCALE GENOMIC DNA]</scope>
    <source>
        <tissue evidence="2">Nenye</tissue>
    </source>
</reference>
<comment type="caution">
    <text evidence="2">The sequence shown here is derived from an EMBL/GenBank/DDBJ whole genome shotgun (WGS) entry which is preliminary data.</text>
</comment>
<feature type="chain" id="PRO_5044777010" evidence="1">
    <location>
        <begin position="25"/>
        <end position="118"/>
    </location>
</feature>
<accession>A0ABD2YTS9</accession>
<evidence type="ECO:0000313" key="2">
    <source>
        <dbReference type="EMBL" id="KAL3510770.1"/>
    </source>
</evidence>
<sequence>MQICCPAKFICLFLIFGLTVQTLADTYGVIWTEGIDPSITLQSETLHVGDSLLILNPWNRPVFEVNEEEYNSCELNYTGTLRGENNLINYDISQTGPFYLASSLIYCLEGLKLSKVVS</sequence>
<protein>
    <submittedName>
        <fullName evidence="2">Uncharacterized protein</fullName>
    </submittedName>
</protein>
<keyword evidence="3" id="KW-1185">Reference proteome</keyword>
<feature type="signal peptide" evidence="1">
    <location>
        <begin position="1"/>
        <end position="24"/>
    </location>
</feature>
<dbReference type="EMBL" id="JBJUIK010000012">
    <property type="protein sequence ID" value="KAL3510770.1"/>
    <property type="molecule type" value="Genomic_DNA"/>
</dbReference>
<keyword evidence="1" id="KW-0732">Signal</keyword>
<dbReference type="SUPFAM" id="SSF49503">
    <property type="entry name" value="Cupredoxins"/>
    <property type="match status" value="1"/>
</dbReference>
<evidence type="ECO:0000313" key="3">
    <source>
        <dbReference type="Proteomes" id="UP001630127"/>
    </source>
</evidence>
<dbReference type="AlphaFoldDB" id="A0ABD2YTS9"/>
<dbReference type="InterPro" id="IPR008972">
    <property type="entry name" value="Cupredoxin"/>
</dbReference>
<name>A0ABD2YTS9_9GENT</name>
<gene>
    <name evidence="2" type="ORF">ACH5RR_030171</name>
</gene>
<proteinExistence type="predicted"/>
<dbReference type="Proteomes" id="UP001630127">
    <property type="component" value="Unassembled WGS sequence"/>
</dbReference>
<organism evidence="2 3">
    <name type="scientific">Cinchona calisaya</name>
    <dbReference type="NCBI Taxonomy" id="153742"/>
    <lineage>
        <taxon>Eukaryota</taxon>
        <taxon>Viridiplantae</taxon>
        <taxon>Streptophyta</taxon>
        <taxon>Embryophyta</taxon>
        <taxon>Tracheophyta</taxon>
        <taxon>Spermatophyta</taxon>
        <taxon>Magnoliopsida</taxon>
        <taxon>eudicotyledons</taxon>
        <taxon>Gunneridae</taxon>
        <taxon>Pentapetalae</taxon>
        <taxon>asterids</taxon>
        <taxon>lamiids</taxon>
        <taxon>Gentianales</taxon>
        <taxon>Rubiaceae</taxon>
        <taxon>Cinchonoideae</taxon>
        <taxon>Cinchoneae</taxon>
        <taxon>Cinchona</taxon>
    </lineage>
</organism>
<evidence type="ECO:0000256" key="1">
    <source>
        <dbReference type="SAM" id="SignalP"/>
    </source>
</evidence>
<dbReference type="Gene3D" id="2.60.40.420">
    <property type="entry name" value="Cupredoxins - blue copper proteins"/>
    <property type="match status" value="1"/>
</dbReference>